<dbReference type="GO" id="GO:0005886">
    <property type="term" value="C:plasma membrane"/>
    <property type="evidence" value="ECO:0007669"/>
    <property type="project" value="UniProtKB-SubCell"/>
</dbReference>
<evidence type="ECO:0000256" key="1">
    <source>
        <dbReference type="ARBA" id="ARBA00004651"/>
    </source>
</evidence>
<feature type="region of interest" description="Disordered" evidence="7">
    <location>
        <begin position="272"/>
        <end position="293"/>
    </location>
</feature>
<dbReference type="InterPro" id="IPR002898">
    <property type="entry name" value="MotA_ExbB_proton_chnl"/>
</dbReference>
<reference evidence="10 11" key="1">
    <citation type="submission" date="2019-02" db="EMBL/GenBank/DDBJ databases">
        <title>Deep-cultivation of Planctomycetes and their phenomic and genomic characterization uncovers novel biology.</title>
        <authorList>
            <person name="Wiegand S."/>
            <person name="Jogler M."/>
            <person name="Boedeker C."/>
            <person name="Pinto D."/>
            <person name="Vollmers J."/>
            <person name="Rivas-Marin E."/>
            <person name="Kohn T."/>
            <person name="Peeters S.H."/>
            <person name="Heuer A."/>
            <person name="Rast P."/>
            <person name="Oberbeckmann S."/>
            <person name="Bunk B."/>
            <person name="Jeske O."/>
            <person name="Meyerdierks A."/>
            <person name="Storesund J.E."/>
            <person name="Kallscheuer N."/>
            <person name="Luecker S."/>
            <person name="Lage O.M."/>
            <person name="Pohl T."/>
            <person name="Merkel B.J."/>
            <person name="Hornburger P."/>
            <person name="Mueller R.-W."/>
            <person name="Bruemmer F."/>
            <person name="Labrenz M."/>
            <person name="Spormann A.M."/>
            <person name="Op den Camp H."/>
            <person name="Overmann J."/>
            <person name="Amann R."/>
            <person name="Jetten M.S.M."/>
            <person name="Mascher T."/>
            <person name="Medema M.H."/>
            <person name="Devos D.P."/>
            <person name="Kaster A.-K."/>
            <person name="Ovreas L."/>
            <person name="Rohde M."/>
            <person name="Galperin M.Y."/>
            <person name="Jogler C."/>
        </authorList>
    </citation>
    <scope>NUCLEOTIDE SEQUENCE [LARGE SCALE GENOMIC DNA]</scope>
    <source>
        <strain evidence="10 11">Pan189</strain>
    </source>
</reference>
<proteinExistence type="inferred from homology"/>
<evidence type="ECO:0000313" key="10">
    <source>
        <dbReference type="EMBL" id="QDT39148.1"/>
    </source>
</evidence>
<feature type="transmembrane region" description="Helical" evidence="8">
    <location>
        <begin position="81"/>
        <end position="102"/>
    </location>
</feature>
<sequence>MSLMSRLSAVSWLVLLATVIAVGFNDFAWAQDADGGADPGAAAPAEPAAPAAVPADDGAGGETEEITQESFLSWMIRASGAFGLVLLILSFVMVALIMMNILQVRRANMLPVDFIEDFEGKLQGKDFQGAYELARTDDSVIARVLAAGLGKLNRGYAEAVEGMQEVGEDEGMAMEHRLSYLALISAIAPMIGLMGTVWGMIQSFQTIARSTTQPKPAELADGISTALFTTLEGLMVAIPAMVAYSLLRNRVNRFMLEVGIVSEGLMQRLSMAGKGRPASGGTAAATSPAAPQS</sequence>
<evidence type="ECO:0000256" key="2">
    <source>
        <dbReference type="ARBA" id="ARBA00022475"/>
    </source>
</evidence>
<dbReference type="EMBL" id="CP036268">
    <property type="protein sequence ID" value="QDT39148.1"/>
    <property type="molecule type" value="Genomic_DNA"/>
</dbReference>
<evidence type="ECO:0000256" key="8">
    <source>
        <dbReference type="SAM" id="Phobius"/>
    </source>
</evidence>
<evidence type="ECO:0000256" key="5">
    <source>
        <dbReference type="ARBA" id="ARBA00023136"/>
    </source>
</evidence>
<dbReference type="Proteomes" id="UP000317318">
    <property type="component" value="Chromosome"/>
</dbReference>
<name>A0A517R5H7_9PLAN</name>
<dbReference type="KEGG" id="svp:Pan189_35510"/>
<feature type="compositionally biased region" description="Low complexity" evidence="7">
    <location>
        <begin position="277"/>
        <end position="293"/>
    </location>
</feature>
<dbReference type="InterPro" id="IPR050790">
    <property type="entry name" value="ExbB/TolQ_transport"/>
</dbReference>
<feature type="region of interest" description="Disordered" evidence="7">
    <location>
        <begin position="38"/>
        <end position="61"/>
    </location>
</feature>
<comment type="subcellular location">
    <subcellularLocation>
        <location evidence="1">Cell membrane</location>
        <topology evidence="1">Multi-pass membrane protein</topology>
    </subcellularLocation>
    <subcellularLocation>
        <location evidence="6">Membrane</location>
        <topology evidence="6">Multi-pass membrane protein</topology>
    </subcellularLocation>
</comment>
<organism evidence="10 11">
    <name type="scientific">Stratiformator vulcanicus</name>
    <dbReference type="NCBI Taxonomy" id="2527980"/>
    <lineage>
        <taxon>Bacteria</taxon>
        <taxon>Pseudomonadati</taxon>
        <taxon>Planctomycetota</taxon>
        <taxon>Planctomycetia</taxon>
        <taxon>Planctomycetales</taxon>
        <taxon>Planctomycetaceae</taxon>
        <taxon>Stratiformator</taxon>
    </lineage>
</organism>
<feature type="transmembrane region" description="Helical" evidence="8">
    <location>
        <begin position="223"/>
        <end position="247"/>
    </location>
</feature>
<keyword evidence="3 8" id="KW-0812">Transmembrane</keyword>
<evidence type="ECO:0000256" key="7">
    <source>
        <dbReference type="SAM" id="MobiDB-lite"/>
    </source>
</evidence>
<keyword evidence="6" id="KW-0653">Protein transport</keyword>
<feature type="transmembrane region" description="Helical" evidence="8">
    <location>
        <begin position="180"/>
        <end position="201"/>
    </location>
</feature>
<keyword evidence="4 8" id="KW-1133">Transmembrane helix</keyword>
<evidence type="ECO:0000259" key="9">
    <source>
        <dbReference type="Pfam" id="PF01618"/>
    </source>
</evidence>
<feature type="domain" description="MotA/TolQ/ExbB proton channel" evidence="9">
    <location>
        <begin position="138"/>
        <end position="257"/>
    </location>
</feature>
<keyword evidence="6" id="KW-0813">Transport</keyword>
<keyword evidence="2" id="KW-1003">Cell membrane</keyword>
<keyword evidence="11" id="KW-1185">Reference proteome</keyword>
<evidence type="ECO:0000256" key="3">
    <source>
        <dbReference type="ARBA" id="ARBA00022692"/>
    </source>
</evidence>
<keyword evidence="5 8" id="KW-0472">Membrane</keyword>
<evidence type="ECO:0000256" key="6">
    <source>
        <dbReference type="RuleBase" id="RU004057"/>
    </source>
</evidence>
<dbReference type="RefSeq" id="WP_310820697.1">
    <property type="nucleotide sequence ID" value="NZ_CP036268.1"/>
</dbReference>
<gene>
    <name evidence="10" type="primary">exbB_4</name>
    <name evidence="10" type="ORF">Pan189_35510</name>
</gene>
<accession>A0A517R5H7</accession>
<dbReference type="Pfam" id="PF01618">
    <property type="entry name" value="MotA_ExbB"/>
    <property type="match status" value="1"/>
</dbReference>
<feature type="compositionally biased region" description="Low complexity" evidence="7">
    <location>
        <begin position="38"/>
        <end position="57"/>
    </location>
</feature>
<comment type="similarity">
    <text evidence="6">Belongs to the exbB/tolQ family.</text>
</comment>
<protein>
    <submittedName>
        <fullName evidence="10">Biopolymer transport protein ExbB</fullName>
    </submittedName>
</protein>
<evidence type="ECO:0000313" key="11">
    <source>
        <dbReference type="Proteomes" id="UP000317318"/>
    </source>
</evidence>
<dbReference type="PANTHER" id="PTHR30625">
    <property type="entry name" value="PROTEIN TOLQ"/>
    <property type="match status" value="1"/>
</dbReference>
<evidence type="ECO:0000256" key="4">
    <source>
        <dbReference type="ARBA" id="ARBA00022989"/>
    </source>
</evidence>
<dbReference type="GO" id="GO:0017038">
    <property type="term" value="P:protein import"/>
    <property type="evidence" value="ECO:0007669"/>
    <property type="project" value="TreeGrafter"/>
</dbReference>
<dbReference type="AlphaFoldDB" id="A0A517R5H7"/>
<dbReference type="PANTHER" id="PTHR30625:SF17">
    <property type="entry name" value="TOLQ-RELATED"/>
    <property type="match status" value="1"/>
</dbReference>